<dbReference type="InterPro" id="IPR011650">
    <property type="entry name" value="Peptidase_M20_dimer"/>
</dbReference>
<dbReference type="PIRSF" id="PIRSF005962">
    <property type="entry name" value="Pept_M20D_amidohydro"/>
    <property type="match status" value="1"/>
</dbReference>
<gene>
    <name evidence="4" type="ORF">FLK61_28875</name>
</gene>
<evidence type="ECO:0000256" key="2">
    <source>
        <dbReference type="PIRSR" id="PIRSR005962-1"/>
    </source>
</evidence>
<dbReference type="Gene3D" id="3.40.630.10">
    <property type="entry name" value="Zn peptidases"/>
    <property type="match status" value="1"/>
</dbReference>
<dbReference type="GO" id="GO:0050118">
    <property type="term" value="F:N-acetyldiaminopimelate deacetylase activity"/>
    <property type="evidence" value="ECO:0007669"/>
    <property type="project" value="UniProtKB-ARBA"/>
</dbReference>
<dbReference type="GO" id="GO:0046872">
    <property type="term" value="F:metal ion binding"/>
    <property type="evidence" value="ECO:0007669"/>
    <property type="project" value="UniProtKB-KW"/>
</dbReference>
<feature type="domain" description="Peptidase M20 dimerisation" evidence="3">
    <location>
        <begin position="188"/>
        <end position="284"/>
    </location>
</feature>
<accession>A0A859FBL6</accession>
<feature type="binding site" evidence="2">
    <location>
        <position position="364"/>
    </location>
    <ligand>
        <name>Mn(2+)</name>
        <dbReference type="ChEBI" id="CHEBI:29035"/>
        <label>2</label>
    </ligand>
</feature>
<comment type="cofactor">
    <cofactor evidence="2">
        <name>Mn(2+)</name>
        <dbReference type="ChEBI" id="CHEBI:29035"/>
    </cofactor>
    <text evidence="2">The Mn(2+) ion enhances activity.</text>
</comment>
<dbReference type="NCBIfam" id="TIGR01891">
    <property type="entry name" value="amidohydrolases"/>
    <property type="match status" value="1"/>
</dbReference>
<dbReference type="AlphaFoldDB" id="A0A859FBL6"/>
<proteinExistence type="predicted"/>
<feature type="binding site" evidence="2">
    <location>
        <position position="140"/>
    </location>
    <ligand>
        <name>Mn(2+)</name>
        <dbReference type="ChEBI" id="CHEBI:29035"/>
        <label>2</label>
    </ligand>
</feature>
<evidence type="ECO:0000256" key="1">
    <source>
        <dbReference type="ARBA" id="ARBA00022801"/>
    </source>
</evidence>
<name>A0A859FBL6_9BACI</name>
<feature type="binding site" evidence="2">
    <location>
        <position position="104"/>
    </location>
    <ligand>
        <name>Mn(2+)</name>
        <dbReference type="ChEBI" id="CHEBI:29035"/>
        <label>2</label>
    </ligand>
</feature>
<evidence type="ECO:0000313" key="4">
    <source>
        <dbReference type="EMBL" id="QKS70753.1"/>
    </source>
</evidence>
<feature type="binding site" evidence="2">
    <location>
        <position position="106"/>
    </location>
    <ligand>
        <name>Mn(2+)</name>
        <dbReference type="ChEBI" id="CHEBI:29035"/>
        <label>2</label>
    </ligand>
</feature>
<reference evidence="5" key="1">
    <citation type="submission" date="2019-07" db="EMBL/GenBank/DDBJ databases">
        <title>Bacillus alkalisoli sp. nov. isolated from saline soil.</title>
        <authorList>
            <person name="Sun J.-Q."/>
            <person name="Xu L."/>
        </authorList>
    </citation>
    <scope>NUCLEOTIDE SEQUENCE [LARGE SCALE GENOMIC DNA]</scope>
    <source>
        <strain evidence="5">M4U3P1</strain>
    </source>
</reference>
<dbReference type="FunFam" id="3.30.70.360:FF:000001">
    <property type="entry name" value="N-acetyldiaminopimelate deacetylase"/>
    <property type="match status" value="1"/>
</dbReference>
<keyword evidence="5" id="KW-1185">Reference proteome</keyword>
<dbReference type="GO" id="GO:0019877">
    <property type="term" value="P:diaminopimelate biosynthetic process"/>
    <property type="evidence" value="ECO:0007669"/>
    <property type="project" value="UniProtKB-ARBA"/>
</dbReference>
<dbReference type="Pfam" id="PF07687">
    <property type="entry name" value="M20_dimer"/>
    <property type="match status" value="1"/>
</dbReference>
<dbReference type="SUPFAM" id="SSF53187">
    <property type="entry name" value="Zn-dependent exopeptidases"/>
    <property type="match status" value="1"/>
</dbReference>
<organism evidence="4 5">
    <name type="scientific">Paenalkalicoccus suaedae</name>
    <dbReference type="NCBI Taxonomy" id="2592382"/>
    <lineage>
        <taxon>Bacteria</taxon>
        <taxon>Bacillati</taxon>
        <taxon>Bacillota</taxon>
        <taxon>Bacilli</taxon>
        <taxon>Bacillales</taxon>
        <taxon>Bacillaceae</taxon>
        <taxon>Paenalkalicoccus</taxon>
    </lineage>
</organism>
<protein>
    <submittedName>
        <fullName evidence="4">Amidohydrolase</fullName>
    </submittedName>
</protein>
<keyword evidence="2" id="KW-0464">Manganese</keyword>
<dbReference type="InterPro" id="IPR002933">
    <property type="entry name" value="Peptidase_M20"/>
</dbReference>
<evidence type="ECO:0000313" key="5">
    <source>
        <dbReference type="Proteomes" id="UP000318138"/>
    </source>
</evidence>
<dbReference type="PANTHER" id="PTHR11014">
    <property type="entry name" value="PEPTIDASE M20 FAMILY MEMBER"/>
    <property type="match status" value="1"/>
</dbReference>
<dbReference type="SUPFAM" id="SSF55031">
    <property type="entry name" value="Bacterial exopeptidase dimerisation domain"/>
    <property type="match status" value="1"/>
</dbReference>
<dbReference type="RefSeq" id="WP_176008788.1">
    <property type="nucleotide sequence ID" value="NZ_CP041372.2"/>
</dbReference>
<dbReference type="KEGG" id="psua:FLK61_28875"/>
<dbReference type="Proteomes" id="UP000318138">
    <property type="component" value="Chromosome"/>
</dbReference>
<dbReference type="InterPro" id="IPR036264">
    <property type="entry name" value="Bact_exopeptidase_dim_dom"/>
</dbReference>
<keyword evidence="1 4" id="KW-0378">Hydrolase</keyword>
<feature type="binding site" evidence="2">
    <location>
        <position position="165"/>
    </location>
    <ligand>
        <name>Mn(2+)</name>
        <dbReference type="ChEBI" id="CHEBI:29035"/>
        <label>2</label>
    </ligand>
</feature>
<dbReference type="EMBL" id="CP041372">
    <property type="protein sequence ID" value="QKS70753.1"/>
    <property type="molecule type" value="Genomic_DNA"/>
</dbReference>
<sequence>MVKDQLESKLTEYYEEMVEIRRYLHQHPELSFEEVETPLYIAEYHKKLGHEVREKVGERGVVAKLHGGKPGPTIALRADFDALPMQDEKDVPYKSTVPGKMHACGHDGHTATLLVLAKVLNELKDELTGTIVFIHQHAEEVAPGGAQAMIADGCLDGVEAIYGTHLWATTPLGSIEYTEGALMAAADKFQIDIQGQGGHGAQPHYTKDAILIGSQIVQSIQHIVSRSIDPMEAGVVSVGAFEAVNAYNIIADTAKITGTARSFSEEVRQTMEDRLGQIVSNVAASYGAEATCTYTRGYSALINHAKEAQLIAELAKSIDDTKQVTLSKPQMGGEDFAYYLENVRGAFFFTGAMDPEADFAYPHHHPRFDFDERAMLHASKVLGNVVLKEVGVL</sequence>
<dbReference type="Gene3D" id="3.30.70.360">
    <property type="match status" value="1"/>
</dbReference>
<evidence type="ECO:0000259" key="3">
    <source>
        <dbReference type="Pfam" id="PF07687"/>
    </source>
</evidence>
<keyword evidence="2" id="KW-0479">Metal-binding</keyword>
<dbReference type="Pfam" id="PF01546">
    <property type="entry name" value="Peptidase_M20"/>
    <property type="match status" value="1"/>
</dbReference>
<dbReference type="InterPro" id="IPR017439">
    <property type="entry name" value="Amidohydrolase"/>
</dbReference>
<dbReference type="PANTHER" id="PTHR11014:SF63">
    <property type="entry name" value="METALLOPEPTIDASE, PUTATIVE (AFU_ORTHOLOGUE AFUA_6G09600)-RELATED"/>
    <property type="match status" value="1"/>
</dbReference>